<comment type="subcellular location">
    <subcellularLocation>
        <location evidence="1">Secreted</location>
        <location evidence="1">Extracellular space</location>
    </subcellularLocation>
</comment>
<dbReference type="PROSITE" id="PS51273">
    <property type="entry name" value="GATASE_TYPE_1"/>
    <property type="match status" value="1"/>
</dbReference>
<keyword evidence="4" id="KW-0964">Secreted</keyword>
<dbReference type="PROSITE" id="PS51275">
    <property type="entry name" value="PEPTIDASE_C26_GGH"/>
    <property type="match status" value="1"/>
</dbReference>
<evidence type="ECO:0000256" key="5">
    <source>
        <dbReference type="ARBA" id="ARBA00022729"/>
    </source>
</evidence>
<evidence type="ECO:0000256" key="7">
    <source>
        <dbReference type="PROSITE-ProRule" id="PRU00607"/>
    </source>
</evidence>
<evidence type="ECO:0000256" key="3">
    <source>
        <dbReference type="ARBA" id="ARBA00012886"/>
    </source>
</evidence>
<evidence type="ECO:0000256" key="4">
    <source>
        <dbReference type="ARBA" id="ARBA00022525"/>
    </source>
</evidence>
<feature type="compositionally biased region" description="Basic and acidic residues" evidence="8">
    <location>
        <begin position="393"/>
        <end position="413"/>
    </location>
</feature>
<feature type="active site" description="Nucleophile" evidence="7">
    <location>
        <position position="162"/>
    </location>
</feature>
<evidence type="ECO:0000256" key="9">
    <source>
        <dbReference type="SAM" id="SignalP"/>
    </source>
</evidence>
<feature type="signal peptide" evidence="9">
    <location>
        <begin position="1"/>
        <end position="35"/>
    </location>
</feature>
<dbReference type="EMBL" id="BSDZ01000024">
    <property type="protein sequence ID" value="GLI65587.1"/>
    <property type="molecule type" value="Genomic_DNA"/>
</dbReference>
<feature type="region of interest" description="Disordered" evidence="8">
    <location>
        <begin position="352"/>
        <end position="419"/>
    </location>
</feature>
<accession>A0ABQ5S8D1</accession>
<comment type="similarity">
    <text evidence="2">Belongs to the peptidase C26 family.</text>
</comment>
<evidence type="ECO:0000313" key="11">
    <source>
        <dbReference type="Proteomes" id="UP001165090"/>
    </source>
</evidence>
<dbReference type="SUPFAM" id="SSF52317">
    <property type="entry name" value="Class I glutamine amidotransferase-like"/>
    <property type="match status" value="1"/>
</dbReference>
<evidence type="ECO:0000313" key="10">
    <source>
        <dbReference type="EMBL" id="GLI65587.1"/>
    </source>
</evidence>
<evidence type="ECO:0000256" key="6">
    <source>
        <dbReference type="ARBA" id="ARBA00022801"/>
    </source>
</evidence>
<organism evidence="10 11">
    <name type="scientific">Volvox africanus</name>
    <dbReference type="NCBI Taxonomy" id="51714"/>
    <lineage>
        <taxon>Eukaryota</taxon>
        <taxon>Viridiplantae</taxon>
        <taxon>Chlorophyta</taxon>
        <taxon>core chlorophytes</taxon>
        <taxon>Chlorophyceae</taxon>
        <taxon>CS clade</taxon>
        <taxon>Chlamydomonadales</taxon>
        <taxon>Volvocaceae</taxon>
        <taxon>Volvox</taxon>
    </lineage>
</organism>
<evidence type="ECO:0000256" key="8">
    <source>
        <dbReference type="SAM" id="MobiDB-lite"/>
    </source>
</evidence>
<protein>
    <recommendedName>
        <fullName evidence="3 7">folate gamma-glutamyl hydrolase</fullName>
        <ecNumber evidence="3 7">3.4.19.9</ecNumber>
    </recommendedName>
</protein>
<dbReference type="Proteomes" id="UP001165090">
    <property type="component" value="Unassembled WGS sequence"/>
</dbReference>
<name>A0ABQ5S8D1_9CHLO</name>
<dbReference type="EC" id="3.4.19.9" evidence="3 7"/>
<dbReference type="InterPro" id="IPR015527">
    <property type="entry name" value="Pept_C26_g-glut_hydrolase"/>
</dbReference>
<evidence type="ECO:0000256" key="2">
    <source>
        <dbReference type="ARBA" id="ARBA00011083"/>
    </source>
</evidence>
<comment type="catalytic activity">
    <reaction evidence="7">
        <text>(6S)-5,6,7,8-tetrahydrofolyl-(gamma-L-Glu)(n) + (n-1) H2O = (6S)-5,6,7,8-tetrahydrofolate + (n-1) L-glutamate</text>
        <dbReference type="Rhea" id="RHEA:56784"/>
        <dbReference type="Rhea" id="RHEA-COMP:14738"/>
        <dbReference type="ChEBI" id="CHEBI:15377"/>
        <dbReference type="ChEBI" id="CHEBI:29985"/>
        <dbReference type="ChEBI" id="CHEBI:57453"/>
        <dbReference type="ChEBI" id="CHEBI:141005"/>
        <dbReference type="EC" id="3.4.19.9"/>
    </reaction>
</comment>
<dbReference type="Gene3D" id="3.40.50.880">
    <property type="match status" value="1"/>
</dbReference>
<keyword evidence="6 7" id="KW-0378">Hydrolase</keyword>
<dbReference type="Pfam" id="PF07722">
    <property type="entry name" value="Peptidase_C26"/>
    <property type="match status" value="1"/>
</dbReference>
<dbReference type="InterPro" id="IPR011697">
    <property type="entry name" value="Peptidase_C26"/>
</dbReference>
<proteinExistence type="inferred from homology"/>
<feature type="compositionally biased region" description="Low complexity" evidence="8">
    <location>
        <begin position="376"/>
        <end position="386"/>
    </location>
</feature>
<feature type="active site" evidence="7">
    <location>
        <position position="278"/>
    </location>
</feature>
<feature type="chain" id="PRO_5045631527" description="folate gamma-glutamyl hydrolase" evidence="9">
    <location>
        <begin position="36"/>
        <end position="439"/>
    </location>
</feature>
<keyword evidence="11" id="KW-1185">Reference proteome</keyword>
<reference evidence="10 11" key="1">
    <citation type="journal article" date="2023" name="IScience">
        <title>Expanded male sex-determining region conserved during the evolution of homothallism in the green alga Volvox.</title>
        <authorList>
            <person name="Yamamoto K."/>
            <person name="Matsuzaki R."/>
            <person name="Mahakham W."/>
            <person name="Heman W."/>
            <person name="Sekimoto H."/>
            <person name="Kawachi M."/>
            <person name="Minakuchi Y."/>
            <person name="Toyoda A."/>
            <person name="Nozaki H."/>
        </authorList>
    </citation>
    <scope>NUCLEOTIDE SEQUENCE [LARGE SCALE GENOMIC DNA]</scope>
    <source>
        <strain evidence="10 11">NIES-4468</strain>
    </source>
</reference>
<evidence type="ECO:0000256" key="1">
    <source>
        <dbReference type="ARBA" id="ARBA00004239"/>
    </source>
</evidence>
<feature type="non-terminal residue" evidence="10">
    <location>
        <position position="1"/>
    </location>
</feature>
<dbReference type="PANTHER" id="PTHR11315:SF0">
    <property type="entry name" value="FOLATE GAMMA-GLUTAMYL HYDROLASE"/>
    <property type="match status" value="1"/>
</dbReference>
<dbReference type="InterPro" id="IPR029062">
    <property type="entry name" value="Class_I_gatase-like"/>
</dbReference>
<sequence>ILRLCFYIGSLGLNMAPSAVVGLVAFLALLATVQGARQSSRKEIGISKKVGPESYEPTKYKNTKPLIGVLTQPCHDCPGKSYIAAGYVKWIEMGGGRAVPIRFYASENELHRLFKSLNGLVFPGGLTWLWLDSPYVIAARKLFNWALQANDAGKVFPIHGTCLGFQLLHILASNISRNDLLVDTDSVAHASTLIWQPSATDSRLFGGIAPDLKEKLADPKFNIALQNHMYGIPPDFYKKYPVLADWYKPLTTTLDRNGLEYISTMEGIKYPFFGTQWHPEKPPYEFGMDEVPHSLDAIRVSQHLSNVFMEHARQSSHHPQSKEEELAMLIYSTAPIFSARFEVMDDENYDGPDITYYFDTPDKPPHGPDDDEGEDSGPTLHTAAAEAETETDNENRDRQAGEDNEEEKHRQAEDEQELDEEAKKLKLHYKFWSTQKGFF</sequence>
<gene>
    <name evidence="10" type="ORF">VaNZ11_009161</name>
</gene>
<comment type="caution">
    <text evidence="10">The sequence shown here is derived from an EMBL/GenBank/DDBJ whole genome shotgun (WGS) entry which is preliminary data.</text>
</comment>
<keyword evidence="5 9" id="KW-0732">Signal</keyword>
<dbReference type="PANTHER" id="PTHR11315">
    <property type="entry name" value="PROTEASE FAMILY C26 GAMMA-GLUTAMYL HYDROLASE"/>
    <property type="match status" value="1"/>
</dbReference>